<keyword evidence="2" id="KW-0378">Hydrolase</keyword>
<dbReference type="Proteomes" id="UP000052268">
    <property type="component" value="Unassembled WGS sequence"/>
</dbReference>
<dbReference type="PATRIC" id="fig|1114963.3.peg.2827"/>
<dbReference type="GO" id="GO:0008233">
    <property type="term" value="F:peptidase activity"/>
    <property type="evidence" value="ECO:0007669"/>
    <property type="project" value="UniProtKB-KW"/>
</dbReference>
<reference evidence="2 3" key="1">
    <citation type="journal article" date="2015" name="G3 (Bethesda)">
        <title>Insights into Ongoing Evolution of the Hexachlorocyclohexane Catabolic Pathway from Comparative Genomics of Ten Sphingomonadaceae Strains.</title>
        <authorList>
            <person name="Pearce S.L."/>
            <person name="Oakeshott J.G."/>
            <person name="Pandey G."/>
        </authorList>
    </citation>
    <scope>NUCLEOTIDE SEQUENCE [LARGE SCALE GENOMIC DNA]</scope>
    <source>
        <strain evidence="2 3">LL02</strain>
    </source>
</reference>
<feature type="transmembrane region" description="Helical" evidence="1">
    <location>
        <begin position="215"/>
        <end position="235"/>
    </location>
</feature>
<dbReference type="EMBL" id="JACU01000005">
    <property type="protein sequence ID" value="KMS55312.1"/>
    <property type="molecule type" value="Genomic_DNA"/>
</dbReference>
<keyword evidence="1" id="KW-0472">Membrane</keyword>
<keyword evidence="1" id="KW-1133">Transmembrane helix</keyword>
<dbReference type="AlphaFoldDB" id="A0A0J7XUK4"/>
<dbReference type="OrthoDB" id="7427644at2"/>
<proteinExistence type="predicted"/>
<dbReference type="RefSeq" id="WP_059151970.1">
    <property type="nucleotide sequence ID" value="NZ_KQ130454.1"/>
</dbReference>
<gene>
    <name evidence="2" type="ORF">V474_19955</name>
</gene>
<feature type="transmembrane region" description="Helical" evidence="1">
    <location>
        <begin position="133"/>
        <end position="153"/>
    </location>
</feature>
<feature type="transmembrane region" description="Helical" evidence="1">
    <location>
        <begin position="160"/>
        <end position="182"/>
    </location>
</feature>
<sequence>MATQIETRIPGPQILRELAGFLKRPAVLVPWGLRRGEAWRALGVLAAVHVGGLLLVLLPLLGMWQKAFDLPLPDAFGKLPGGWLLPITILIAPLLEEIIFRGWHTGRPRALWLLGCFALFVVLTMTAQAIAPLVLAGLLLATVLAAAGGWWWLRRRGPSAAFAAAYPGVFWAVAALFAGVHLMNYPSASIASLPMVLPQFWAALLLGFTRQRIGLPAAILQHAIANASSMALVMAGS</sequence>
<protein>
    <submittedName>
        <fullName evidence="2">CAAX amino terminal protease</fullName>
    </submittedName>
</protein>
<keyword evidence="2" id="KW-0645">Protease</keyword>
<comment type="caution">
    <text evidence="2">The sequence shown here is derived from an EMBL/GenBank/DDBJ whole genome shotgun (WGS) entry which is preliminary data.</text>
</comment>
<evidence type="ECO:0000256" key="1">
    <source>
        <dbReference type="SAM" id="Phobius"/>
    </source>
</evidence>
<keyword evidence="3" id="KW-1185">Reference proteome</keyword>
<organism evidence="2 3">
    <name type="scientific">Novosphingobium barchaimii LL02</name>
    <dbReference type="NCBI Taxonomy" id="1114963"/>
    <lineage>
        <taxon>Bacteria</taxon>
        <taxon>Pseudomonadati</taxon>
        <taxon>Pseudomonadota</taxon>
        <taxon>Alphaproteobacteria</taxon>
        <taxon>Sphingomonadales</taxon>
        <taxon>Sphingomonadaceae</taxon>
        <taxon>Novosphingobium</taxon>
    </lineage>
</organism>
<accession>A0A0J7XUK4</accession>
<feature type="transmembrane region" description="Helical" evidence="1">
    <location>
        <begin position="83"/>
        <end position="103"/>
    </location>
</feature>
<feature type="transmembrane region" description="Helical" evidence="1">
    <location>
        <begin position="188"/>
        <end position="208"/>
    </location>
</feature>
<feature type="transmembrane region" description="Helical" evidence="1">
    <location>
        <begin position="41"/>
        <end position="63"/>
    </location>
</feature>
<evidence type="ECO:0000313" key="3">
    <source>
        <dbReference type="Proteomes" id="UP000052268"/>
    </source>
</evidence>
<evidence type="ECO:0000313" key="2">
    <source>
        <dbReference type="EMBL" id="KMS55312.1"/>
    </source>
</evidence>
<dbReference type="GO" id="GO:0006508">
    <property type="term" value="P:proteolysis"/>
    <property type="evidence" value="ECO:0007669"/>
    <property type="project" value="UniProtKB-KW"/>
</dbReference>
<keyword evidence="1" id="KW-0812">Transmembrane</keyword>
<name>A0A0J7XUK4_9SPHN</name>
<feature type="transmembrane region" description="Helical" evidence="1">
    <location>
        <begin position="110"/>
        <end position="127"/>
    </location>
</feature>